<dbReference type="Gene3D" id="1.20.1050.10">
    <property type="match status" value="1"/>
</dbReference>
<sequence>MSGVRITFVPGRPGMIPLALKNLLDVKGVPYTLVVHPAMGEGDDQALLYELTAQKSVPVMFCDDERPRSAWVEQVVLADKLGKGPSLIPTDPQMRAAMFGMMSELLCEDGLFWNKRLLHGESAFTKKYGWSEGVLEGLPKKLVASLSFFADQLRKQKEQGSRYLLGGSLTAADVYVATLVCMFAPPGPEVLPRTKQGARLIEFFAANPPEVQAFLDGEPGLAEYRDYILQTHCVVPFVLGGDPL</sequence>
<proteinExistence type="predicted"/>
<accession>A0A7S1VYR7</accession>
<gene>
    <name evidence="1" type="ORF">ACAT0790_LOCUS26640</name>
</gene>
<dbReference type="Pfam" id="PF13410">
    <property type="entry name" value="GST_C_2"/>
    <property type="match status" value="1"/>
</dbReference>
<organism evidence="1">
    <name type="scientific">Alexandrium catenella</name>
    <name type="common">Red tide dinoflagellate</name>
    <name type="synonym">Gonyaulax catenella</name>
    <dbReference type="NCBI Taxonomy" id="2925"/>
    <lineage>
        <taxon>Eukaryota</taxon>
        <taxon>Sar</taxon>
        <taxon>Alveolata</taxon>
        <taxon>Dinophyceae</taxon>
        <taxon>Gonyaulacales</taxon>
        <taxon>Pyrocystaceae</taxon>
        <taxon>Alexandrium</taxon>
    </lineage>
</organism>
<dbReference type="AlphaFoldDB" id="A0A7S1VYR7"/>
<evidence type="ECO:0008006" key="2">
    <source>
        <dbReference type="Google" id="ProtNLM"/>
    </source>
</evidence>
<reference evidence="1" key="1">
    <citation type="submission" date="2021-01" db="EMBL/GenBank/DDBJ databases">
        <authorList>
            <person name="Corre E."/>
            <person name="Pelletier E."/>
            <person name="Niang G."/>
            <person name="Scheremetjew M."/>
            <person name="Finn R."/>
            <person name="Kale V."/>
            <person name="Holt S."/>
            <person name="Cochrane G."/>
            <person name="Meng A."/>
            <person name="Brown T."/>
            <person name="Cohen L."/>
        </authorList>
    </citation>
    <scope>NUCLEOTIDE SEQUENCE</scope>
    <source>
        <strain evidence="1">OF101</strain>
    </source>
</reference>
<evidence type="ECO:0000313" key="1">
    <source>
        <dbReference type="EMBL" id="CAD9140395.1"/>
    </source>
</evidence>
<name>A0A7S1VYR7_ALECA</name>
<dbReference type="SUPFAM" id="SSF47616">
    <property type="entry name" value="GST C-terminal domain-like"/>
    <property type="match status" value="1"/>
</dbReference>
<dbReference type="SUPFAM" id="SSF52833">
    <property type="entry name" value="Thioredoxin-like"/>
    <property type="match status" value="1"/>
</dbReference>
<dbReference type="Gene3D" id="3.40.30.10">
    <property type="entry name" value="Glutaredoxin"/>
    <property type="match status" value="1"/>
</dbReference>
<dbReference type="InterPro" id="IPR036249">
    <property type="entry name" value="Thioredoxin-like_sf"/>
</dbReference>
<dbReference type="InterPro" id="IPR036282">
    <property type="entry name" value="Glutathione-S-Trfase_C_sf"/>
</dbReference>
<dbReference type="EMBL" id="HBGE01044194">
    <property type="protein sequence ID" value="CAD9140395.1"/>
    <property type="molecule type" value="Transcribed_RNA"/>
</dbReference>
<protein>
    <recommendedName>
        <fullName evidence="2">Glutathione transferase</fullName>
    </recommendedName>
</protein>